<sequence>MADSGTASVTVANADSPAQESSRAAAAAHVAPQQQHARSDHQQGGHLEQRGERLRHVGGGERGQVGAVDDDEAGAGDGGRDDPRARERAERAPHGSVPAMRRGRGGRTGSTGAAAVGGARPDGRRWWSPSRHHTGRRRKILRGTCRSTIIT</sequence>
<evidence type="ECO:0000313" key="3">
    <source>
        <dbReference type="Proteomes" id="UP001500839"/>
    </source>
</evidence>
<name>A0ABP9CAS6_9ACTN</name>
<proteinExistence type="predicted"/>
<comment type="caution">
    <text evidence="2">The sequence shown here is derived from an EMBL/GenBank/DDBJ whole genome shotgun (WGS) entry which is preliminary data.</text>
</comment>
<reference evidence="3" key="1">
    <citation type="journal article" date="2019" name="Int. J. Syst. Evol. Microbiol.">
        <title>The Global Catalogue of Microorganisms (GCM) 10K type strain sequencing project: providing services to taxonomists for standard genome sequencing and annotation.</title>
        <authorList>
            <consortium name="The Broad Institute Genomics Platform"/>
            <consortium name="The Broad Institute Genome Sequencing Center for Infectious Disease"/>
            <person name="Wu L."/>
            <person name="Ma J."/>
        </authorList>
    </citation>
    <scope>NUCLEOTIDE SEQUENCE [LARGE SCALE GENOMIC DNA]</scope>
    <source>
        <strain evidence="3">JCM 18542</strain>
    </source>
</reference>
<keyword evidence="3" id="KW-1185">Reference proteome</keyword>
<evidence type="ECO:0000256" key="1">
    <source>
        <dbReference type="SAM" id="MobiDB-lite"/>
    </source>
</evidence>
<feature type="region of interest" description="Disordered" evidence="1">
    <location>
        <begin position="1"/>
        <end position="135"/>
    </location>
</feature>
<feature type="compositionally biased region" description="Polar residues" evidence="1">
    <location>
        <begin position="1"/>
        <end position="13"/>
    </location>
</feature>
<feature type="compositionally biased region" description="Low complexity" evidence="1">
    <location>
        <begin position="17"/>
        <end position="36"/>
    </location>
</feature>
<protein>
    <submittedName>
        <fullName evidence="2">Uncharacterized protein</fullName>
    </submittedName>
</protein>
<gene>
    <name evidence="2" type="ORF">GCM10023353_05150</name>
</gene>
<feature type="compositionally biased region" description="Basic and acidic residues" evidence="1">
    <location>
        <begin position="37"/>
        <end position="59"/>
    </location>
</feature>
<feature type="compositionally biased region" description="Low complexity" evidence="1">
    <location>
        <begin position="110"/>
        <end position="119"/>
    </location>
</feature>
<accession>A0ABP9CAS6</accession>
<dbReference type="Proteomes" id="UP001500839">
    <property type="component" value="Unassembled WGS sequence"/>
</dbReference>
<dbReference type="EMBL" id="BAABKQ010000001">
    <property type="protein sequence ID" value="GAA4805346.1"/>
    <property type="molecule type" value="Genomic_DNA"/>
</dbReference>
<organism evidence="2 3">
    <name type="scientific">Tomitella cavernea</name>
    <dbReference type="NCBI Taxonomy" id="1387982"/>
    <lineage>
        <taxon>Bacteria</taxon>
        <taxon>Bacillati</taxon>
        <taxon>Actinomycetota</taxon>
        <taxon>Actinomycetes</taxon>
        <taxon>Mycobacteriales</taxon>
        <taxon>Tomitella</taxon>
    </lineage>
</organism>
<feature type="compositionally biased region" description="Basic and acidic residues" evidence="1">
    <location>
        <begin position="78"/>
        <end position="93"/>
    </location>
</feature>
<evidence type="ECO:0000313" key="2">
    <source>
        <dbReference type="EMBL" id="GAA4805346.1"/>
    </source>
</evidence>